<organism evidence="5">
    <name type="scientific">mine drainage metagenome</name>
    <dbReference type="NCBI Taxonomy" id="410659"/>
    <lineage>
        <taxon>unclassified sequences</taxon>
        <taxon>metagenomes</taxon>
        <taxon>ecological metagenomes</taxon>
    </lineage>
</organism>
<evidence type="ECO:0000259" key="4">
    <source>
        <dbReference type="Pfam" id="PF00005"/>
    </source>
</evidence>
<sequence length="80" mass="8850">MVQIVDEVIRLENVTKDYTIRTGMFGKGKKNRALDKVNITVLRGEILGIVGESGSGKTTLGFVMLGLTEKDSGKIYFENR</sequence>
<dbReference type="InterPro" id="IPR050319">
    <property type="entry name" value="ABC_transp_ATP-bind"/>
</dbReference>
<feature type="non-terminal residue" evidence="5">
    <location>
        <position position="80"/>
    </location>
</feature>
<dbReference type="PANTHER" id="PTHR43776">
    <property type="entry name" value="TRANSPORT ATP-BINDING PROTEIN"/>
    <property type="match status" value="1"/>
</dbReference>
<dbReference type="InterPro" id="IPR003439">
    <property type="entry name" value="ABC_transporter-like_ATP-bd"/>
</dbReference>
<evidence type="ECO:0000256" key="1">
    <source>
        <dbReference type="ARBA" id="ARBA00022448"/>
    </source>
</evidence>
<proteinExistence type="predicted"/>
<keyword evidence="3" id="KW-0067">ATP-binding</keyword>
<reference evidence="5" key="1">
    <citation type="submission" date="2013-08" db="EMBL/GenBank/DDBJ databases">
        <authorList>
            <person name="Mendez C."/>
            <person name="Richter M."/>
            <person name="Ferrer M."/>
            <person name="Sanchez J."/>
        </authorList>
    </citation>
    <scope>NUCLEOTIDE SEQUENCE</scope>
</reference>
<dbReference type="AlphaFoldDB" id="T0Z2A2"/>
<evidence type="ECO:0000256" key="2">
    <source>
        <dbReference type="ARBA" id="ARBA00022741"/>
    </source>
</evidence>
<dbReference type="Pfam" id="PF00005">
    <property type="entry name" value="ABC_tran"/>
    <property type="match status" value="1"/>
</dbReference>
<feature type="domain" description="ABC transporter" evidence="4">
    <location>
        <begin position="34"/>
        <end position="79"/>
    </location>
</feature>
<dbReference type="SUPFAM" id="SSF52540">
    <property type="entry name" value="P-loop containing nucleoside triphosphate hydrolases"/>
    <property type="match status" value="1"/>
</dbReference>
<evidence type="ECO:0000256" key="3">
    <source>
        <dbReference type="ARBA" id="ARBA00022840"/>
    </source>
</evidence>
<dbReference type="GO" id="GO:0016887">
    <property type="term" value="F:ATP hydrolysis activity"/>
    <property type="evidence" value="ECO:0007669"/>
    <property type="project" value="InterPro"/>
</dbReference>
<dbReference type="InterPro" id="IPR027417">
    <property type="entry name" value="P-loop_NTPase"/>
</dbReference>
<dbReference type="EMBL" id="AUZY01009407">
    <property type="protein sequence ID" value="EQD42066.1"/>
    <property type="molecule type" value="Genomic_DNA"/>
</dbReference>
<protein>
    <submittedName>
        <fullName evidence="5">Oligopeptide ABC transporter (ATP binding protein)</fullName>
    </submittedName>
</protein>
<keyword evidence="2" id="KW-0547">Nucleotide-binding</keyword>
<reference evidence="5" key="2">
    <citation type="journal article" date="2014" name="ISME J.">
        <title>Microbial stratification in low pH oxic and suboxic macroscopic growths along an acid mine drainage.</title>
        <authorList>
            <person name="Mendez-Garcia C."/>
            <person name="Mesa V."/>
            <person name="Sprenger R.R."/>
            <person name="Richter M."/>
            <person name="Diez M.S."/>
            <person name="Solano J."/>
            <person name="Bargiela R."/>
            <person name="Golyshina O.V."/>
            <person name="Manteca A."/>
            <person name="Ramos J.L."/>
            <person name="Gallego J.R."/>
            <person name="Llorente I."/>
            <person name="Martins Dos Santos V.A."/>
            <person name="Jensen O.N."/>
            <person name="Pelaez A.I."/>
            <person name="Sanchez J."/>
            <person name="Ferrer M."/>
        </authorList>
    </citation>
    <scope>NUCLEOTIDE SEQUENCE</scope>
</reference>
<keyword evidence="1" id="KW-0813">Transport</keyword>
<gene>
    <name evidence="5" type="ORF">B1B_14224</name>
</gene>
<comment type="caution">
    <text evidence="5">The sequence shown here is derived from an EMBL/GenBank/DDBJ whole genome shotgun (WGS) entry which is preliminary data.</text>
</comment>
<name>T0Z2A2_9ZZZZ</name>
<dbReference type="Gene3D" id="3.40.50.300">
    <property type="entry name" value="P-loop containing nucleotide triphosphate hydrolases"/>
    <property type="match status" value="1"/>
</dbReference>
<accession>T0Z2A2</accession>
<dbReference type="GO" id="GO:0005524">
    <property type="term" value="F:ATP binding"/>
    <property type="evidence" value="ECO:0007669"/>
    <property type="project" value="UniProtKB-KW"/>
</dbReference>
<evidence type="ECO:0000313" key="5">
    <source>
        <dbReference type="EMBL" id="EQD42066.1"/>
    </source>
</evidence>